<dbReference type="SUPFAM" id="SSF53474">
    <property type="entry name" value="alpha/beta-Hydrolases"/>
    <property type="match status" value="1"/>
</dbReference>
<feature type="domain" description="Alpha/beta-hydrolase catalytic" evidence="2">
    <location>
        <begin position="263"/>
        <end position="550"/>
    </location>
</feature>
<dbReference type="Pfam" id="PF15420">
    <property type="entry name" value="Abhydrolase_9_N"/>
    <property type="match status" value="1"/>
</dbReference>
<comment type="caution">
    <text evidence="4">The sequence shown here is derived from an EMBL/GenBank/DDBJ whole genome shotgun (WGS) entry which is preliminary data.</text>
</comment>
<gene>
    <name evidence="4" type="ORF">FA740_09685</name>
</gene>
<dbReference type="Proteomes" id="UP000306223">
    <property type="component" value="Unassembled WGS sequence"/>
</dbReference>
<dbReference type="InterPro" id="IPR027787">
    <property type="entry name" value="Alpha/beta-hydrolase_catalytic"/>
</dbReference>
<name>A0A4U0QSQ5_9RHOB</name>
<feature type="transmembrane region" description="Helical" evidence="1">
    <location>
        <begin position="25"/>
        <end position="44"/>
    </location>
</feature>
<evidence type="ECO:0000256" key="1">
    <source>
        <dbReference type="SAM" id="Phobius"/>
    </source>
</evidence>
<keyword evidence="5" id="KW-1185">Reference proteome</keyword>
<keyword evidence="1" id="KW-0472">Membrane</keyword>
<keyword evidence="1" id="KW-0812">Transmembrane</keyword>
<dbReference type="AlphaFoldDB" id="A0A4U0QSQ5"/>
<feature type="domain" description="Alpha/beta-hydrolase N-terminal" evidence="3">
    <location>
        <begin position="39"/>
        <end position="246"/>
    </location>
</feature>
<feature type="transmembrane region" description="Helical" evidence="1">
    <location>
        <begin position="88"/>
        <end position="106"/>
    </location>
</feature>
<dbReference type="EMBL" id="SUNH01000012">
    <property type="protein sequence ID" value="TJZ84392.1"/>
    <property type="molecule type" value="Genomic_DNA"/>
</dbReference>
<dbReference type="RefSeq" id="WP_136856570.1">
    <property type="nucleotide sequence ID" value="NZ_SUNH01000012.1"/>
</dbReference>
<evidence type="ECO:0000313" key="5">
    <source>
        <dbReference type="Proteomes" id="UP000306223"/>
    </source>
</evidence>
<proteinExistence type="predicted"/>
<dbReference type="Pfam" id="PF10081">
    <property type="entry name" value="Abhydrolase_9"/>
    <property type="match status" value="1"/>
</dbReference>
<evidence type="ECO:0008006" key="6">
    <source>
        <dbReference type="Google" id="ProtNLM"/>
    </source>
</evidence>
<organism evidence="4 5">
    <name type="scientific">Paracoccus hibiscisoli</name>
    <dbReference type="NCBI Taxonomy" id="2023261"/>
    <lineage>
        <taxon>Bacteria</taxon>
        <taxon>Pseudomonadati</taxon>
        <taxon>Pseudomonadota</taxon>
        <taxon>Alphaproteobacteria</taxon>
        <taxon>Rhodobacterales</taxon>
        <taxon>Paracoccaceae</taxon>
        <taxon>Paracoccus</taxon>
    </lineage>
</organism>
<keyword evidence="1" id="KW-1133">Transmembrane helix</keyword>
<evidence type="ECO:0000259" key="3">
    <source>
        <dbReference type="Pfam" id="PF15420"/>
    </source>
</evidence>
<protein>
    <recommendedName>
        <fullName evidence="6">Alpha/beta-hydrolase family protein</fullName>
    </recommendedName>
</protein>
<dbReference type="InterPro" id="IPR029058">
    <property type="entry name" value="AB_hydrolase_fold"/>
</dbReference>
<feature type="transmembrane region" description="Helical" evidence="1">
    <location>
        <begin position="50"/>
        <end position="76"/>
    </location>
</feature>
<evidence type="ECO:0000259" key="2">
    <source>
        <dbReference type="Pfam" id="PF10081"/>
    </source>
</evidence>
<dbReference type="InterPro" id="IPR012037">
    <property type="entry name" value="Alpha/beta-hydrolase_fam"/>
</dbReference>
<dbReference type="InterPro" id="IPR027788">
    <property type="entry name" value="Alpha/beta-hydrolase_N_dom"/>
</dbReference>
<sequence>MTRSSTPRTALGRGLIAWLDRRTSGVGLVVGALFVAAALTPSLIPRSPEIQGILAGTSFAAGYGATVAAGMLWRYLQLPGLPDRQARIVVPLMGLGALAIILVFLARSTRWQNDIRAAMALPPSEGAAPLIVAGHGIVVAAALLIVAKLLAALVRLVSRHIARVLPPRPARVLGIVITLFLAQQVFSGVLLRGVVRSIDTSAQALDALIPADLTPPTGAFQPGGPGSLVAWQDLGREGRIFVANTPDPDSLTAVTGRPARQPLRVYVGLNAADTLEARADLAARELERAGGFDRATLVVAMPTGTGWMDPAAIEPLEMLNHGDVATVALQYSYLQSWISLLVQPDYATDAGRALFAAVHRLWLERPPEARPRLYLYGLSLGAHASQQSLRLHEMLDQPVDGALWVGPPFVSPLWQTLTAERDPGSPAWLPQLTTGEVVRFTDGRRDDIGDGPWGRVRIVYLQYGSDPIVFFRPDSGFRPPGWLAYPRAPEVSDALRWYPIVTQLQLAFDMAIALEVPMGHGHLYSYVDHIDPWLAVTDPPGWDADRLARLRAHFRAREQALAAP</sequence>
<accession>A0A4U0QSQ5</accession>
<dbReference type="OrthoDB" id="4397445at2"/>
<dbReference type="PIRSF" id="PIRSF007542">
    <property type="entry name" value="UCP007542"/>
    <property type="match status" value="1"/>
</dbReference>
<evidence type="ECO:0000313" key="4">
    <source>
        <dbReference type="EMBL" id="TJZ84392.1"/>
    </source>
</evidence>
<feature type="transmembrane region" description="Helical" evidence="1">
    <location>
        <begin position="172"/>
        <end position="191"/>
    </location>
</feature>
<feature type="transmembrane region" description="Helical" evidence="1">
    <location>
        <begin position="126"/>
        <end position="151"/>
    </location>
</feature>
<reference evidence="4 5" key="1">
    <citation type="submission" date="2019-04" db="EMBL/GenBank/DDBJ databases">
        <authorList>
            <person name="Li J."/>
        </authorList>
    </citation>
    <scope>NUCLEOTIDE SEQUENCE [LARGE SCALE GENOMIC DNA]</scope>
    <source>
        <strain evidence="4 5">CCTCC AB2016182</strain>
    </source>
</reference>